<dbReference type="Pfam" id="PF02272">
    <property type="entry name" value="DHHA1"/>
    <property type="match status" value="1"/>
</dbReference>
<comment type="caution">
    <text evidence="3">The sequence shown here is derived from an EMBL/GenBank/DDBJ whole genome shotgun (WGS) entry which is preliminary data.</text>
</comment>
<reference evidence="3" key="2">
    <citation type="journal article" date="2021" name="PeerJ">
        <title>Extensive microbial diversity within the chicken gut microbiome revealed by metagenomics and culture.</title>
        <authorList>
            <person name="Gilroy R."/>
            <person name="Ravi A."/>
            <person name="Getino M."/>
            <person name="Pursley I."/>
            <person name="Horton D.L."/>
            <person name="Alikhan N.F."/>
            <person name="Baker D."/>
            <person name="Gharbi K."/>
            <person name="Hall N."/>
            <person name="Watson M."/>
            <person name="Adriaenssens E.M."/>
            <person name="Foster-Nyarko E."/>
            <person name="Jarju S."/>
            <person name="Secka A."/>
            <person name="Antonio M."/>
            <person name="Oren A."/>
            <person name="Chaudhuri R.R."/>
            <person name="La Ragione R."/>
            <person name="Hildebrand F."/>
            <person name="Pallen M.J."/>
        </authorList>
    </citation>
    <scope>NUCLEOTIDE SEQUENCE</scope>
    <source>
        <strain evidence="3">B1-8020</strain>
    </source>
</reference>
<evidence type="ECO:0000313" key="4">
    <source>
        <dbReference type="Proteomes" id="UP000823604"/>
    </source>
</evidence>
<evidence type="ECO:0000259" key="1">
    <source>
        <dbReference type="Pfam" id="PF01368"/>
    </source>
</evidence>
<feature type="domain" description="DDH" evidence="1">
    <location>
        <begin position="23"/>
        <end position="174"/>
    </location>
</feature>
<dbReference type="InterPro" id="IPR038763">
    <property type="entry name" value="DHH_sf"/>
</dbReference>
<protein>
    <submittedName>
        <fullName evidence="3">DHH family phosphoesterase</fullName>
    </submittedName>
</protein>
<proteinExistence type="predicted"/>
<dbReference type="PANTHER" id="PTHR47618">
    <property type="entry name" value="BIFUNCTIONAL OLIGORIBONUCLEASE AND PAP PHOSPHATASE NRNA"/>
    <property type="match status" value="1"/>
</dbReference>
<dbReference type="PANTHER" id="PTHR47618:SF1">
    <property type="entry name" value="BIFUNCTIONAL OLIGORIBONUCLEASE AND PAP PHOSPHATASE NRNA"/>
    <property type="match status" value="1"/>
</dbReference>
<reference evidence="3" key="1">
    <citation type="submission" date="2020-10" db="EMBL/GenBank/DDBJ databases">
        <authorList>
            <person name="Gilroy R."/>
        </authorList>
    </citation>
    <scope>NUCLEOTIDE SEQUENCE</scope>
    <source>
        <strain evidence="3">B1-8020</strain>
    </source>
</reference>
<evidence type="ECO:0000259" key="2">
    <source>
        <dbReference type="Pfam" id="PF02272"/>
    </source>
</evidence>
<dbReference type="InterPro" id="IPR051319">
    <property type="entry name" value="Oligoribo/pAp-PDE_c-di-AMP_PDE"/>
</dbReference>
<feature type="domain" description="DHHA1" evidence="2">
    <location>
        <begin position="251"/>
        <end position="319"/>
    </location>
</feature>
<dbReference type="SUPFAM" id="SSF64182">
    <property type="entry name" value="DHH phosphoesterases"/>
    <property type="match status" value="1"/>
</dbReference>
<name>A0A9D9II11_9BACT</name>
<accession>A0A9D9II11</accession>
<dbReference type="Gene3D" id="3.90.1640.10">
    <property type="entry name" value="inorganic pyrophosphatase (n-terminal core)"/>
    <property type="match status" value="1"/>
</dbReference>
<dbReference type="Pfam" id="PF01368">
    <property type="entry name" value="DHH"/>
    <property type="match status" value="1"/>
</dbReference>
<dbReference type="Gene3D" id="3.10.310.30">
    <property type="match status" value="1"/>
</dbReference>
<dbReference type="AlphaFoldDB" id="A0A9D9II11"/>
<evidence type="ECO:0000313" key="3">
    <source>
        <dbReference type="EMBL" id="MBO8472827.1"/>
    </source>
</evidence>
<dbReference type="InterPro" id="IPR001667">
    <property type="entry name" value="DDH_dom"/>
</dbReference>
<dbReference type="Proteomes" id="UP000823604">
    <property type="component" value="Unassembled WGS sequence"/>
</dbReference>
<dbReference type="GO" id="GO:0003676">
    <property type="term" value="F:nucleic acid binding"/>
    <property type="evidence" value="ECO:0007669"/>
    <property type="project" value="InterPro"/>
</dbReference>
<gene>
    <name evidence="3" type="ORF">IAB81_04290</name>
</gene>
<organism evidence="3 4">
    <name type="scientific">Candidatus Merdivivens pullicola</name>
    <dbReference type="NCBI Taxonomy" id="2840872"/>
    <lineage>
        <taxon>Bacteria</taxon>
        <taxon>Pseudomonadati</taxon>
        <taxon>Bacteroidota</taxon>
        <taxon>Bacteroidia</taxon>
        <taxon>Bacteroidales</taxon>
        <taxon>Muribaculaceae</taxon>
        <taxon>Muribaculaceae incertae sedis</taxon>
        <taxon>Candidatus Merdivivens</taxon>
    </lineage>
</organism>
<dbReference type="InterPro" id="IPR003156">
    <property type="entry name" value="DHHA1_dom"/>
</dbReference>
<sequence>MVENFSKKIGELARIIGGGKVFCIVAHTSPDGDAVGSCVGMREYLKAMGKDARIVLPDRFPDFLGYLDPGGEILLYDADREAGDAAVLSSDVVICMDCNSFSRTDHMEGVLKKAAARKILIDHHIAPDTASFNLIFSGNHVSSTCELAYYILKALCADGFPGLPAMTAEALFTGMTTDTNNFANSTYPSTLAMASELLAAGVDRSALLNRLYNQFSEGRLRLIGELLHDGMKIVDGKFSYMLLPKGLQRMYGYSKGDVEGVVNRPLEIRDVLVSALFTEDDDFVRVSLRSKPWVDVNLLAREYFNGGGHMNASGGRLKMDIADVPEYFENAIRRYAMQAHLL</sequence>
<dbReference type="EMBL" id="JADIMA010000039">
    <property type="protein sequence ID" value="MBO8472827.1"/>
    <property type="molecule type" value="Genomic_DNA"/>
</dbReference>